<dbReference type="PROSITE" id="PS51371">
    <property type="entry name" value="CBS"/>
    <property type="match status" value="2"/>
</dbReference>
<dbReference type="PANTHER" id="PTHR43869:SF1">
    <property type="entry name" value="GLYCINE BETAINE_PROLINE BETAINE TRANSPORT SYSTEM ATP-BINDING PROTEIN PROV"/>
    <property type="match status" value="1"/>
</dbReference>
<dbReference type="RefSeq" id="WP_204720638.1">
    <property type="nucleotide sequence ID" value="NZ_JACSNR010000005.1"/>
</dbReference>
<dbReference type="InterPro" id="IPR003439">
    <property type="entry name" value="ABC_transporter-like_ATP-bd"/>
</dbReference>
<evidence type="ECO:0000313" key="11">
    <source>
        <dbReference type="EMBL" id="MBM6923291.1"/>
    </source>
</evidence>
<dbReference type="Proteomes" id="UP000724149">
    <property type="component" value="Unassembled WGS sequence"/>
</dbReference>
<keyword evidence="6 7" id="KW-0129">CBS domain</keyword>
<keyword evidence="8" id="KW-1003">Cell membrane</keyword>
<keyword evidence="2 8" id="KW-0813">Transport</keyword>
<comment type="caution">
    <text evidence="11">The sequence shown here is derived from an EMBL/GenBank/DDBJ whole genome shotgun (WGS) entry which is preliminary data.</text>
</comment>
<dbReference type="SUPFAM" id="SSF54631">
    <property type="entry name" value="CBS-domain pair"/>
    <property type="match status" value="1"/>
</dbReference>
<feature type="domain" description="CBS" evidence="10">
    <location>
        <begin position="315"/>
        <end position="373"/>
    </location>
</feature>
<dbReference type="Gene3D" id="3.10.580.10">
    <property type="entry name" value="CBS-domain"/>
    <property type="match status" value="1"/>
</dbReference>
<accession>A0ABS2GNW6</accession>
<sequence length="379" mass="42489">MIEFRNVSQSYKDHKVLTDINMTIQSGEFVVLIGSSGCGKTTLLKTINKLTSLAGGDLLIDGVSIRDIPDIALRRRIGYVIQDGGLFPHLTVEENISLLLETVGMPSEKIPARVDEVLEMVNLDPDTFRNSFPAQLSGGQKQRVGVARAFSANPDIILMDEPFSALDPVTRGELQNEVVKLQKRFHKTIVFVTHDMDEAIKMADRICIIQNGQIAQFDRPEEILKRPANAYVEEFVGKNRLWGNPAYIHAEDIMKKAVIHISKNRTVLQALQIMRHNTVDSLLVTSGREHRLEGIIWLKNLQEVKDYSASLEEYITQDYISVYADTSLQEIIDTVDYDASGIIPVVNHENELLGGLTKSGLLATLSKRYRRDSTEGVEE</sequence>
<comment type="subunit">
    <text evidence="8">The complex is probably composed of two ATP-binding proteins, two transmembrane proteins and a solute-binding protein.</text>
</comment>
<organism evidence="11 12">
    <name type="scientific">Hydrogenoanaerobacterium saccharovorans</name>
    <dbReference type="NCBI Taxonomy" id="474960"/>
    <lineage>
        <taxon>Bacteria</taxon>
        <taxon>Bacillati</taxon>
        <taxon>Bacillota</taxon>
        <taxon>Clostridia</taxon>
        <taxon>Eubacteriales</taxon>
        <taxon>Oscillospiraceae</taxon>
        <taxon>Hydrogenoanaerobacterium</taxon>
    </lineage>
</organism>
<evidence type="ECO:0000256" key="6">
    <source>
        <dbReference type="ARBA" id="ARBA00023122"/>
    </source>
</evidence>
<dbReference type="InterPro" id="IPR051921">
    <property type="entry name" value="ABC_osmolyte_uptake_ATP-bind"/>
</dbReference>
<protein>
    <recommendedName>
        <fullName evidence="8">Quaternary amine transport ATP-binding protein</fullName>
        <ecNumber evidence="8">7.6.2.9</ecNumber>
    </recommendedName>
</protein>
<evidence type="ECO:0000256" key="8">
    <source>
        <dbReference type="RuleBase" id="RU369116"/>
    </source>
</evidence>
<name>A0ABS2GNW6_9FIRM</name>
<evidence type="ECO:0000256" key="2">
    <source>
        <dbReference type="ARBA" id="ARBA00022448"/>
    </source>
</evidence>
<dbReference type="GO" id="GO:0005524">
    <property type="term" value="F:ATP binding"/>
    <property type="evidence" value="ECO:0007669"/>
    <property type="project" value="UniProtKB-KW"/>
</dbReference>
<keyword evidence="12" id="KW-1185">Reference proteome</keyword>
<proteinExistence type="inferred from homology"/>
<dbReference type="InterPro" id="IPR046342">
    <property type="entry name" value="CBS_dom_sf"/>
</dbReference>
<dbReference type="PANTHER" id="PTHR43869">
    <property type="entry name" value="GLYCINE BETAINE/PROLINE BETAINE TRANSPORT SYSTEM ATP-BINDING PROTEIN PROV"/>
    <property type="match status" value="1"/>
</dbReference>
<feature type="domain" description="CBS" evidence="10">
    <location>
        <begin position="254"/>
        <end position="313"/>
    </location>
</feature>
<keyword evidence="3 8" id="KW-0547">Nucleotide-binding</keyword>
<dbReference type="SMART" id="SM00382">
    <property type="entry name" value="AAA"/>
    <property type="match status" value="1"/>
</dbReference>
<dbReference type="PROSITE" id="PS50893">
    <property type="entry name" value="ABC_TRANSPORTER_2"/>
    <property type="match status" value="1"/>
</dbReference>
<keyword evidence="5" id="KW-0029">Amino-acid transport</keyword>
<evidence type="ECO:0000256" key="3">
    <source>
        <dbReference type="ARBA" id="ARBA00022741"/>
    </source>
</evidence>
<evidence type="ECO:0000256" key="5">
    <source>
        <dbReference type="ARBA" id="ARBA00022970"/>
    </source>
</evidence>
<dbReference type="InterPro" id="IPR005892">
    <property type="entry name" value="Gly-betaine_transp_ATP-bd"/>
</dbReference>
<comment type="subcellular location">
    <subcellularLocation>
        <location evidence="8">Cell inner membrane</location>
        <topology evidence="8">Peripheral membrane protein</topology>
    </subcellularLocation>
</comment>
<evidence type="ECO:0000256" key="4">
    <source>
        <dbReference type="ARBA" id="ARBA00022840"/>
    </source>
</evidence>
<evidence type="ECO:0000256" key="1">
    <source>
        <dbReference type="ARBA" id="ARBA00005417"/>
    </source>
</evidence>
<keyword evidence="8" id="KW-0472">Membrane</keyword>
<evidence type="ECO:0000313" key="12">
    <source>
        <dbReference type="Proteomes" id="UP000724149"/>
    </source>
</evidence>
<dbReference type="Pfam" id="PF00005">
    <property type="entry name" value="ABC_tran"/>
    <property type="match status" value="1"/>
</dbReference>
<evidence type="ECO:0000256" key="7">
    <source>
        <dbReference type="PROSITE-ProRule" id="PRU00703"/>
    </source>
</evidence>
<dbReference type="InterPro" id="IPR027417">
    <property type="entry name" value="P-loop_NTPase"/>
</dbReference>
<gene>
    <name evidence="11" type="ORF">H9X81_06270</name>
</gene>
<reference evidence="11 12" key="1">
    <citation type="journal article" date="2021" name="Sci. Rep.">
        <title>The distribution of antibiotic resistance genes in chicken gut microbiota commensals.</title>
        <authorList>
            <person name="Juricova H."/>
            <person name="Matiasovicova J."/>
            <person name="Kubasova T."/>
            <person name="Cejkova D."/>
            <person name="Rychlik I."/>
        </authorList>
    </citation>
    <scope>NUCLEOTIDE SEQUENCE [LARGE SCALE GENOMIC DNA]</scope>
    <source>
        <strain evidence="11 12">An564</strain>
    </source>
</reference>
<comment type="similarity">
    <text evidence="1 8">Belongs to the ABC transporter superfamily.</text>
</comment>
<dbReference type="NCBIfam" id="TIGR01186">
    <property type="entry name" value="proV"/>
    <property type="match status" value="1"/>
</dbReference>
<evidence type="ECO:0000259" key="9">
    <source>
        <dbReference type="PROSITE" id="PS50893"/>
    </source>
</evidence>
<dbReference type="InterPro" id="IPR017871">
    <property type="entry name" value="ABC_transporter-like_CS"/>
</dbReference>
<dbReference type="EC" id="7.6.2.9" evidence="8"/>
<keyword evidence="4 8" id="KW-0067">ATP-binding</keyword>
<dbReference type="EMBL" id="JACSNR010000005">
    <property type="protein sequence ID" value="MBM6923291.1"/>
    <property type="molecule type" value="Genomic_DNA"/>
</dbReference>
<dbReference type="InterPro" id="IPR000644">
    <property type="entry name" value="CBS_dom"/>
</dbReference>
<dbReference type="PROSITE" id="PS00211">
    <property type="entry name" value="ABC_TRANSPORTER_1"/>
    <property type="match status" value="1"/>
</dbReference>
<dbReference type="SUPFAM" id="SSF52540">
    <property type="entry name" value="P-loop containing nucleoside triphosphate hydrolases"/>
    <property type="match status" value="1"/>
</dbReference>
<feature type="domain" description="ABC transporter" evidence="9">
    <location>
        <begin position="2"/>
        <end position="236"/>
    </location>
</feature>
<comment type="catalytic activity">
    <reaction evidence="8">
        <text>a quaternary ammonium(out) + ATP + H2O = a quaternary ammonium(in) + ADP + phosphate + H(+)</text>
        <dbReference type="Rhea" id="RHEA:11036"/>
        <dbReference type="ChEBI" id="CHEBI:15377"/>
        <dbReference type="ChEBI" id="CHEBI:15378"/>
        <dbReference type="ChEBI" id="CHEBI:30616"/>
        <dbReference type="ChEBI" id="CHEBI:35267"/>
        <dbReference type="ChEBI" id="CHEBI:43474"/>
        <dbReference type="ChEBI" id="CHEBI:456216"/>
    </reaction>
</comment>
<keyword evidence="8" id="KW-0997">Cell inner membrane</keyword>
<dbReference type="Pfam" id="PF00571">
    <property type="entry name" value="CBS"/>
    <property type="match status" value="2"/>
</dbReference>
<evidence type="ECO:0000259" key="10">
    <source>
        <dbReference type="PROSITE" id="PS51371"/>
    </source>
</evidence>
<dbReference type="Gene3D" id="3.40.50.300">
    <property type="entry name" value="P-loop containing nucleotide triphosphate hydrolases"/>
    <property type="match status" value="1"/>
</dbReference>
<dbReference type="InterPro" id="IPR003593">
    <property type="entry name" value="AAA+_ATPase"/>
</dbReference>